<reference evidence="2 3" key="1">
    <citation type="journal article" date="2010" name="J. Bacteriol.">
        <title>Genome sequence of Streptococcus gallolyticus: insights into its adaptation to the bovine rumen and its ability to cause endocarditis.</title>
        <authorList>
            <person name="Rusniok C."/>
            <person name="Couve E."/>
            <person name="Da Cunha V."/>
            <person name="El Gana R."/>
            <person name="Zidane N."/>
            <person name="Bouchier C."/>
            <person name="Poyart C."/>
            <person name="Leclercq R."/>
            <person name="Trieu-Cuot P."/>
            <person name="Glaser P."/>
        </authorList>
    </citation>
    <scope>NUCLEOTIDE SEQUENCE [LARGE SCALE GENOMIC DNA]</scope>
    <source>
        <strain evidence="2 3">UCN34</strain>
    </source>
</reference>
<dbReference type="AlphaFoldDB" id="A0AA36JXC4"/>
<dbReference type="InterPro" id="IPR024698">
    <property type="entry name" value="Caps_psacc_synth_Cps23fI-typ"/>
</dbReference>
<gene>
    <name evidence="2" type="primary">cpsJ</name>
    <name evidence="2" type="ordered locus">GALLO_0952</name>
</gene>
<dbReference type="Proteomes" id="UP000001517">
    <property type="component" value="Chromosome"/>
</dbReference>
<dbReference type="RefSeq" id="WP_012961880.1">
    <property type="nucleotide sequence ID" value="NC_013798.1"/>
</dbReference>
<dbReference type="PIRSF" id="PIRSF030158">
    <property type="entry name" value="UCP030158"/>
    <property type="match status" value="1"/>
</dbReference>
<keyword evidence="2" id="KW-0808">Transferase</keyword>
<evidence type="ECO:0000259" key="1">
    <source>
        <dbReference type="Pfam" id="PF04577"/>
    </source>
</evidence>
<dbReference type="GO" id="GO:0016757">
    <property type="term" value="F:glycosyltransferase activity"/>
    <property type="evidence" value="ECO:0007669"/>
    <property type="project" value="InterPro"/>
</dbReference>
<organism evidence="2 3">
    <name type="scientific">Streptococcus gallolyticus (strain UCN34)</name>
    <dbReference type="NCBI Taxonomy" id="637909"/>
    <lineage>
        <taxon>Bacteria</taxon>
        <taxon>Bacillati</taxon>
        <taxon>Bacillota</taxon>
        <taxon>Bacilli</taxon>
        <taxon>Lactobacillales</taxon>
        <taxon>Streptococcaceae</taxon>
        <taxon>Streptococcus</taxon>
    </lineage>
</organism>
<proteinExistence type="predicted"/>
<sequence length="411" mass="48277">MNIFEESYLEDLSKNDFEMLSKNKYLVDKNLKVEEVKHGIILPPEKYKVKIANKLGFNIPLHGKGGVINSDGTYVELSSQDAYGMRQRVSGAYKINSEKVRFIDEEVIYMNYYIHQWGHFLLDVIGRLWYVLKSDKNLKIAYTCYKNEEDKILGNYLEFIKLLGIEESRLVMINEVTQFSKVIVPESSILPGKYYTKEYKNLFDEVVKNSNFNVSKAGKIYCSRSKLKIAKNKEIGENRIEEIFIKNGYRPIYMEQHSLSEQIEILNNSEEIVLTSGSLAHNLLFLKNKTKVTILNKTYRVNLHQFMINDLSEGLIKFVDIYIAPMPILYGLGPFLMSVTKPFKKYLKDEKIGLENEKLLSNKEYLNYYLKWIWLYKAYIFRINSISEGKNDYEKSFKQIRNYYKTGRNNE</sequence>
<accession>A0AA36JXC4</accession>
<feature type="domain" description="Glycosyltransferase 61 catalytic" evidence="1">
    <location>
        <begin position="117"/>
        <end position="292"/>
    </location>
</feature>
<name>A0AA36JXC4_STRG3</name>
<evidence type="ECO:0000313" key="3">
    <source>
        <dbReference type="Proteomes" id="UP000001517"/>
    </source>
</evidence>
<dbReference type="KEGG" id="sga:GALLO_0952"/>
<dbReference type="EMBL" id="FN597254">
    <property type="protein sequence ID" value="CBI13444.1"/>
    <property type="molecule type" value="Genomic_DNA"/>
</dbReference>
<dbReference type="Pfam" id="PF04577">
    <property type="entry name" value="Glyco_transf_61"/>
    <property type="match status" value="1"/>
</dbReference>
<dbReference type="InterPro" id="IPR049625">
    <property type="entry name" value="Glyco_transf_61_cat"/>
</dbReference>
<evidence type="ECO:0000313" key="2">
    <source>
        <dbReference type="EMBL" id="CBI13444.1"/>
    </source>
</evidence>
<protein>
    <submittedName>
        <fullName evidence="2">Sugar transferase</fullName>
    </submittedName>
</protein>